<dbReference type="SUPFAM" id="SSF48403">
    <property type="entry name" value="Ankyrin repeat"/>
    <property type="match status" value="2"/>
</dbReference>
<dbReference type="Pfam" id="PF03110">
    <property type="entry name" value="SBP"/>
    <property type="match status" value="2"/>
</dbReference>
<evidence type="ECO:0000256" key="2">
    <source>
        <dbReference type="ARBA" id="ARBA00022723"/>
    </source>
</evidence>
<dbReference type="GO" id="GO:0003677">
    <property type="term" value="F:DNA binding"/>
    <property type="evidence" value="ECO:0007669"/>
    <property type="project" value="UniProtKB-KW"/>
</dbReference>
<dbReference type="SUPFAM" id="SSF103612">
    <property type="entry name" value="SBT domain"/>
    <property type="match status" value="2"/>
</dbReference>
<feature type="domain" description="SBP-type" evidence="13">
    <location>
        <begin position="1144"/>
        <end position="1221"/>
    </location>
</feature>
<proteinExistence type="predicted"/>
<evidence type="ECO:0000313" key="15">
    <source>
        <dbReference type="Proteomes" id="UP000290289"/>
    </source>
</evidence>
<comment type="caution">
    <text evidence="14">The sequence shown here is derived from an EMBL/GenBank/DDBJ whole genome shotgun (WGS) entry which is preliminary data.</text>
</comment>
<dbReference type="PANTHER" id="PTHR31251">
    <property type="entry name" value="SQUAMOSA PROMOTER-BINDING-LIKE PROTEIN 4"/>
    <property type="match status" value="1"/>
</dbReference>
<feature type="repeat" description="PPR" evidence="11">
    <location>
        <begin position="2390"/>
        <end position="2424"/>
    </location>
</feature>
<feature type="repeat" description="PPR" evidence="11">
    <location>
        <begin position="2460"/>
        <end position="2494"/>
    </location>
</feature>
<dbReference type="InterPro" id="IPR002885">
    <property type="entry name" value="PPR_rpt"/>
</dbReference>
<sequence>MEAFGAGSRKFSSPTVSDLKAVGKKSVEWDLNDWKWDGDLFTASPLNAAPSDCRSRQLFPLGPPETPSTAGLSNTSSSGSDDICPGNEKGKRELEKRRRDSIVENVDLNNEVGSLNLKLGEQAYPIMEGEVQTGKKTKIVGTTLNRAVCQVEDCKADLSNAKDYHRRHKVCDIHSKATKAPVGNVLQRFCQQCSRFHVLQEFDEGRRSCRRRLAGHNRRRRKTHPDTVVNEGSLNDERGSSYLLITNSSDQTKDQDLLSHLLKNLANLSGTVDGRNMSALLTASQGLLNGGTSIQTAQKVLDTVSSGCEPSKPSVSASKMDDYGNREDPSRPIQQCSTVPASDFRIISSVDADHGGLQVVSGVNATKPFPSRDRVPSTSVAPEATTGRIQLNGIDLNNTYDDSQDYLASLGNSQAPVNSGTVSHGFPLRMRQDLQKSSPPQTSGTSYSTSSSSSGEVQSRTDRIVFKLFGKDPNDLPFVLRSQILDWLSHSPTDIESYIRPGCIILTVYLRLEKSTWEEVCCNLGSILKRLLHAANDPFWTTGWVYTRVQHFVAFTYNGHVVLDTPLPLKSNKNCRISCIKPIAVSLSQRAEFAVKGFNLSRATTRLLCALEGKYLVQETCYDLVDGADTTIENDQLQCLRFSCSIPNVTGRGFIEVEDHGLSSSFFPFIVAEQEVCSEICMLEGAIEGAETADDIQAEPEKLEAKNQAMDFINELGWLLHRGHTKFRLGHMDPNLDLFPFRRFRLLLEFSMDHDWCAVVKKLLGILLEGTVDAGEHPSIELALLDMSLLHRAVRRKCRPIVELLLSFVLDKGLGKTGSEDGQQVGGDGNKFLFKPDAVGLMGLTPLHVAASTDGCENILDALTDDPGKVGIKAWGNARDSTGLTPNDYACLRSCYTYIQIVQRKISKKHESRHVVLDIPGVILDSSSKKKQLDRHRSSKVSSLETERIDMKAMQAHCKLCEMKLAYGNTRSLVYRPAMLSMVAIAAVCVCAALLFKSSPESEFGGKGRNFRGVKVPDLTGVGTRSMEWDLNGWKWDGDLFTASPLNSTPSDGRSRQFFPVRPETLSDAGLSNSSSGSDNISPGNEKGTRELEKRRRDVFVENGELNDEAASLNLKLGGQTYPIMEEEVQTGKKKKIIGTTSNRAVCQVEDCKADLSNAKDYHRRHKVCDMHSKATKALVGNVMQRFCQQCSRFHALQEFDEGKRSCRRRLAGHNRRRRKTNPDTAVNGGYLNNEGGSTSSSDQTKDQDVVSHLLRSLANVAGTADGRNISKLLQGSQGLFNSGTSVQTARKVLDVDDGVNPEDPLRPKGHCSILPASRDSSESKSVTPEPTSRRFQLNDIDLNSTYDDSQDFVENLGNSHVPASPGTASLGFPSWMQPDSHKSSPPQTSGNSDLTSTQSPSSSSGEAQSRTDRIVFKLFGKDPSELPFALRSQILDWLSQSPTNIESYIRPGCIILTIYLRLEKSTWEEFCCHLGSSLKTLLDAVDDPFWRTGWVYTRVQHFVAFTYNGEVVLDTPLPLKTDKSCRISCIKPIAISLSERAEFVVKGLNLSRSTTRLLCALEGKYLVQETCYDLMDDVDSSVEDDEQQCLRFSCSIPNITGRGFIEVEDHGLSSSFFPFIVAEQEVCSEICMLEDVIEAAETDDDIQSGPEKVEAKNQALDFIHELGWLLHRSRVKFRLGQLDPSLDLFPFGRFRLLMEFSIDHDWCAVVKKLLGILFDGTVDAGKHPSVESALLDMGLLHRAVRGNGRRMVEFLLRFVPGLTGSEQNKQVDKDGNSFLFKPDVVGPMGLTPLHIAASTDGLLDNPFIMLIRVGIKAWKNARDSTGLTPYDYACLRSHYSYVQIVQRKISKTLESGHVVLDIPGLTFDRNGKQKQSDADKSSRVASLETEKNETKAILRHCRLCEQKPAYSTTRSLVYRPAMLSMVIVAAVCVCVALLFKSTPEVLFVFEPFRWEHLKFGRSHPSMASSISLSFSSSLLPHPLPLRKNSTAAQKPQYPNFKLLLRAFTTPAVSRRSTSSPSSDTRKRHWKKGEYPGVSETSTPANYRKPPGRSTSSPSSDTRKKHWKRGEFPGVSETSTPATYRKPPARSTSYPSSETRKKHWKQGEFPGVSETSIPAVYRKPPLKNVKKKLDRKNNAKAWVNTVTEALSDAIDKKQWLQALEVFDMLREQPFYQPKEGTYMKLIGLLGRCSQPNRARQLFDTMVEEGCEPTLELYTALLTAYCRNNLIDEAFSVLNLMKTLPQCQPDVFTYSTLIKVCIDHLKFDLVESLYEEMAERLIIPNTVTQNIVLSGYGKAGKYDQMEKVLSGMLEGTSCKPDVWTMNVILSVFGNKGQIDMMERWYEKFRDFGIEPETRTFNILIGAYGKKRLYDKMSTVMEYMRKLQFPWTTATYNNVIEAFADVGDAKNMEYTFEQMRAEGMKADTKTFCCLINGYANAGLFHKVVSSVQLAGKFEIPENTTFYNAVIAACAKAEDLMEMERVFNRMKDKQCQPDSTTYSLMVEAYSKEGMNDKIYYLEQEIGADGNQIDQISAEGNQNDQISVEDNQSDQASGAESGVVV</sequence>
<feature type="compositionally biased region" description="Low complexity" evidence="12">
    <location>
        <begin position="1066"/>
        <end position="1082"/>
    </location>
</feature>
<reference evidence="14 15" key="1">
    <citation type="submission" date="2018-10" db="EMBL/GenBank/DDBJ databases">
        <title>A high-quality apple genome assembly.</title>
        <authorList>
            <person name="Hu J."/>
        </authorList>
    </citation>
    <scope>NUCLEOTIDE SEQUENCE [LARGE SCALE GENOMIC DNA]</scope>
    <source>
        <strain evidence="15">cv. HFTH1</strain>
        <tissue evidence="14">Young leaf</tissue>
    </source>
</reference>
<evidence type="ECO:0000313" key="14">
    <source>
        <dbReference type="EMBL" id="RXH71768.1"/>
    </source>
</evidence>
<feature type="region of interest" description="Disordered" evidence="12">
    <location>
        <begin position="2535"/>
        <end position="2561"/>
    </location>
</feature>
<feature type="compositionally biased region" description="Basic and acidic residues" evidence="12">
    <location>
        <begin position="88"/>
        <end position="98"/>
    </location>
</feature>
<dbReference type="EMBL" id="RDQH01000342">
    <property type="protein sequence ID" value="RXH71768.1"/>
    <property type="molecule type" value="Genomic_DNA"/>
</dbReference>
<keyword evidence="2" id="KW-0479">Metal-binding</keyword>
<feature type="compositionally biased region" description="Polar residues" evidence="12">
    <location>
        <begin position="67"/>
        <end position="80"/>
    </location>
</feature>
<comment type="subcellular location">
    <subcellularLocation>
        <location evidence="1">Nucleus</location>
    </subcellularLocation>
</comment>
<feature type="region of interest" description="Disordered" evidence="12">
    <location>
        <begin position="54"/>
        <end position="98"/>
    </location>
</feature>
<dbReference type="STRING" id="3750.A0A498HJS4"/>
<evidence type="ECO:0000256" key="5">
    <source>
        <dbReference type="ARBA" id="ARBA00022833"/>
    </source>
</evidence>
<evidence type="ECO:0000256" key="10">
    <source>
        <dbReference type="PROSITE-ProRule" id="PRU00470"/>
    </source>
</evidence>
<protein>
    <recommendedName>
        <fullName evidence="13">SBP-type domain-containing protein</fullName>
    </recommendedName>
</protein>
<keyword evidence="7" id="KW-0238">DNA-binding</keyword>
<keyword evidence="8" id="KW-0804">Transcription</keyword>
<dbReference type="PROSITE" id="PS51375">
    <property type="entry name" value="PPR"/>
    <property type="match status" value="7"/>
</dbReference>
<feature type="compositionally biased region" description="Basic and acidic residues" evidence="12">
    <location>
        <begin position="319"/>
        <end position="330"/>
    </location>
</feature>
<name>A0A498HJS4_MALDO</name>
<evidence type="ECO:0000256" key="7">
    <source>
        <dbReference type="ARBA" id="ARBA00023125"/>
    </source>
</evidence>
<evidence type="ECO:0000256" key="8">
    <source>
        <dbReference type="ARBA" id="ARBA00023163"/>
    </source>
</evidence>
<feature type="repeat" description="PPR" evidence="11">
    <location>
        <begin position="2213"/>
        <end position="2243"/>
    </location>
</feature>
<dbReference type="Pfam" id="PF01535">
    <property type="entry name" value="PPR"/>
    <property type="match status" value="2"/>
</dbReference>
<evidence type="ECO:0000256" key="6">
    <source>
        <dbReference type="ARBA" id="ARBA00023015"/>
    </source>
</evidence>
<feature type="compositionally biased region" description="Low complexity" evidence="12">
    <location>
        <begin position="437"/>
        <end position="455"/>
    </location>
</feature>
<dbReference type="GO" id="GO:0005634">
    <property type="term" value="C:nucleus"/>
    <property type="evidence" value="ECO:0007669"/>
    <property type="project" value="UniProtKB-SubCell"/>
</dbReference>
<dbReference type="InterPro" id="IPR011990">
    <property type="entry name" value="TPR-like_helical_dom_sf"/>
</dbReference>
<evidence type="ECO:0000259" key="13">
    <source>
        <dbReference type="PROSITE" id="PS51141"/>
    </source>
</evidence>
<dbReference type="Gene3D" id="1.25.40.20">
    <property type="entry name" value="Ankyrin repeat-containing domain"/>
    <property type="match status" value="2"/>
</dbReference>
<organism evidence="14 15">
    <name type="scientific">Malus domestica</name>
    <name type="common">Apple</name>
    <name type="synonym">Pyrus malus</name>
    <dbReference type="NCBI Taxonomy" id="3750"/>
    <lineage>
        <taxon>Eukaryota</taxon>
        <taxon>Viridiplantae</taxon>
        <taxon>Streptophyta</taxon>
        <taxon>Embryophyta</taxon>
        <taxon>Tracheophyta</taxon>
        <taxon>Spermatophyta</taxon>
        <taxon>Magnoliopsida</taxon>
        <taxon>eudicotyledons</taxon>
        <taxon>Gunneridae</taxon>
        <taxon>Pentapetalae</taxon>
        <taxon>rosids</taxon>
        <taxon>fabids</taxon>
        <taxon>Rosales</taxon>
        <taxon>Rosaceae</taxon>
        <taxon>Amygdaloideae</taxon>
        <taxon>Maleae</taxon>
        <taxon>Malus</taxon>
    </lineage>
</organism>
<feature type="repeat" description="PPR" evidence="11">
    <location>
        <begin position="2178"/>
        <end position="2212"/>
    </location>
</feature>
<feature type="repeat" description="PPR" evidence="11">
    <location>
        <begin position="2284"/>
        <end position="2319"/>
    </location>
</feature>
<feature type="domain" description="SBP-type" evidence="13">
    <location>
        <begin position="146"/>
        <end position="223"/>
    </location>
</feature>
<feature type="region of interest" description="Disordered" evidence="12">
    <location>
        <begin position="1297"/>
        <end position="1410"/>
    </location>
</feature>
<evidence type="ECO:0000256" key="1">
    <source>
        <dbReference type="ARBA" id="ARBA00004123"/>
    </source>
</evidence>
<feature type="region of interest" description="Disordered" evidence="12">
    <location>
        <begin position="434"/>
        <end position="456"/>
    </location>
</feature>
<feature type="compositionally biased region" description="Basic residues" evidence="12">
    <location>
        <begin position="1211"/>
        <end position="1220"/>
    </location>
</feature>
<evidence type="ECO:0000256" key="12">
    <source>
        <dbReference type="SAM" id="MobiDB-lite"/>
    </source>
</evidence>
<feature type="compositionally biased region" description="Polar residues" evidence="12">
    <location>
        <begin position="304"/>
        <end position="317"/>
    </location>
</feature>
<keyword evidence="9" id="KW-0539">Nucleus</keyword>
<feature type="repeat" description="PPR" evidence="11">
    <location>
        <begin position="2320"/>
        <end position="2354"/>
    </location>
</feature>
<feature type="compositionally biased region" description="Polar residues" evidence="12">
    <location>
        <begin position="2535"/>
        <end position="2554"/>
    </location>
</feature>
<dbReference type="Gene3D" id="4.10.1100.10">
    <property type="entry name" value="Transcription factor, SBP-box domain"/>
    <property type="match status" value="2"/>
</dbReference>
<feature type="region of interest" description="Disordered" evidence="12">
    <location>
        <begin position="215"/>
        <end position="234"/>
    </location>
</feature>
<dbReference type="InterPro" id="IPR036770">
    <property type="entry name" value="Ankyrin_rpt-contain_sf"/>
</dbReference>
<dbReference type="InterPro" id="IPR002110">
    <property type="entry name" value="Ankyrin_rpt"/>
</dbReference>
<evidence type="ECO:0000256" key="3">
    <source>
        <dbReference type="ARBA" id="ARBA00022737"/>
    </source>
</evidence>
<keyword evidence="3" id="KW-0677">Repeat</keyword>
<feature type="compositionally biased region" description="Polar residues" evidence="12">
    <location>
        <begin position="1324"/>
        <end position="1348"/>
    </location>
</feature>
<dbReference type="NCBIfam" id="TIGR00756">
    <property type="entry name" value="PPR"/>
    <property type="match status" value="6"/>
</dbReference>
<dbReference type="Proteomes" id="UP000290289">
    <property type="component" value="Chromosome 16"/>
</dbReference>
<feature type="compositionally biased region" description="Low complexity" evidence="12">
    <location>
        <begin position="2012"/>
        <end position="2023"/>
    </location>
</feature>
<evidence type="ECO:0000256" key="11">
    <source>
        <dbReference type="PROSITE-ProRule" id="PRU00708"/>
    </source>
</evidence>
<dbReference type="InterPro" id="IPR036893">
    <property type="entry name" value="SBP_sf"/>
</dbReference>
<feature type="compositionally biased region" description="Low complexity" evidence="12">
    <location>
        <begin position="1393"/>
        <end position="1409"/>
    </location>
</feature>
<dbReference type="SMART" id="SM00248">
    <property type="entry name" value="ANK"/>
    <property type="match status" value="5"/>
</dbReference>
<evidence type="ECO:0000256" key="9">
    <source>
        <dbReference type="ARBA" id="ARBA00023242"/>
    </source>
</evidence>
<gene>
    <name evidence="14" type="ORF">DVH24_025269</name>
</gene>
<dbReference type="GO" id="GO:0008270">
    <property type="term" value="F:zinc ion binding"/>
    <property type="evidence" value="ECO:0007669"/>
    <property type="project" value="UniProtKB-KW"/>
</dbReference>
<feature type="region of interest" description="Disordered" evidence="12">
    <location>
        <begin position="1211"/>
        <end position="1247"/>
    </location>
</feature>
<dbReference type="Pfam" id="PF26102">
    <property type="entry name" value="Ig_SPL7"/>
    <property type="match status" value="2"/>
</dbReference>
<keyword evidence="5" id="KW-0862">Zinc</keyword>
<keyword evidence="6" id="KW-0805">Transcription regulation</keyword>
<dbReference type="FunFam" id="4.10.1100.10:FF:000001">
    <property type="entry name" value="Squamosa promoter-binding-like protein 14"/>
    <property type="match status" value="2"/>
</dbReference>
<accession>A0A498HJS4</accession>
<keyword evidence="15" id="KW-1185">Reference proteome</keyword>
<keyword evidence="4 10" id="KW-0863">Zinc-finger</keyword>
<feature type="region of interest" description="Disordered" evidence="12">
    <location>
        <begin position="1066"/>
        <end position="1093"/>
    </location>
</feature>
<feature type="region of interest" description="Disordered" evidence="12">
    <location>
        <begin position="2012"/>
        <end position="2110"/>
    </location>
</feature>
<dbReference type="PROSITE" id="PS51141">
    <property type="entry name" value="ZF_SBP"/>
    <property type="match status" value="2"/>
</dbReference>
<dbReference type="InterPro" id="IPR004333">
    <property type="entry name" value="SBP_dom"/>
</dbReference>
<dbReference type="Gene3D" id="1.25.40.10">
    <property type="entry name" value="Tetratricopeptide repeat domain"/>
    <property type="match status" value="3"/>
</dbReference>
<dbReference type="InterPro" id="IPR044817">
    <property type="entry name" value="SBP-like"/>
</dbReference>
<dbReference type="Pfam" id="PF13041">
    <property type="entry name" value="PPR_2"/>
    <property type="match status" value="4"/>
</dbReference>
<feature type="repeat" description="PPR" evidence="11">
    <location>
        <begin position="2249"/>
        <end position="2283"/>
    </location>
</feature>
<dbReference type="PANTHER" id="PTHR31251:SF211">
    <property type="entry name" value="SQUAMOSA PROMOTER-BINDING-LIKE PROTEIN 1"/>
    <property type="match status" value="1"/>
</dbReference>
<feature type="region of interest" description="Disordered" evidence="12">
    <location>
        <begin position="304"/>
        <end position="334"/>
    </location>
</feature>
<evidence type="ECO:0000256" key="4">
    <source>
        <dbReference type="ARBA" id="ARBA00022771"/>
    </source>
</evidence>